<evidence type="ECO:0000313" key="7">
    <source>
        <dbReference type="Proteomes" id="UP000831151"/>
    </source>
</evidence>
<keyword evidence="7" id="KW-1185">Reference proteome</keyword>
<dbReference type="GO" id="GO:0002161">
    <property type="term" value="F:aminoacyl-tRNA deacylase activity"/>
    <property type="evidence" value="ECO:0007669"/>
    <property type="project" value="InterPro"/>
</dbReference>
<name>A0A9E7IUQ8_9FIRM</name>
<evidence type="ECO:0000256" key="1">
    <source>
        <dbReference type="ARBA" id="ARBA00009798"/>
    </source>
</evidence>
<dbReference type="PANTHER" id="PTHR30411:SF0">
    <property type="entry name" value="CYS-TRNA(PRO)_CYS-TRNA(CYS) DEACYLASE YBAK"/>
    <property type="match status" value="1"/>
</dbReference>
<dbReference type="RefSeq" id="WP_249242636.1">
    <property type="nucleotide sequence ID" value="NZ_CP096649.1"/>
</dbReference>
<dbReference type="EC" id="4.2.-.-" evidence="4"/>
<dbReference type="Gene3D" id="3.90.960.10">
    <property type="entry name" value="YbaK/aminoacyl-tRNA synthetase-associated domain"/>
    <property type="match status" value="1"/>
</dbReference>
<organism evidence="6 7">
    <name type="scientific">Fenollaria massiliensis</name>
    <dbReference type="NCBI Taxonomy" id="938288"/>
    <lineage>
        <taxon>Bacteria</taxon>
        <taxon>Bacillati</taxon>
        <taxon>Bacillota</taxon>
        <taxon>Clostridia</taxon>
        <taxon>Eubacteriales</taxon>
        <taxon>Fenollaria</taxon>
    </lineage>
</organism>
<gene>
    <name evidence="6" type="primary">ybaK</name>
    <name evidence="6" type="ORF">M1R53_00180</name>
</gene>
<keyword evidence="3 4" id="KW-0456">Lyase</keyword>
<comment type="similarity">
    <text evidence="1 4">Belongs to the prolyl-tRNA editing family. YbaK/EbsC subfamily.</text>
</comment>
<dbReference type="InterPro" id="IPR004369">
    <property type="entry name" value="Prolyl-tRNA_editing_YbaK/EbsC"/>
</dbReference>
<accession>A0A9E7IUQ8</accession>
<evidence type="ECO:0000256" key="4">
    <source>
        <dbReference type="PIRNR" id="PIRNR006181"/>
    </source>
</evidence>
<evidence type="ECO:0000259" key="5">
    <source>
        <dbReference type="Pfam" id="PF04073"/>
    </source>
</evidence>
<dbReference type="InterPro" id="IPR036754">
    <property type="entry name" value="YbaK/aa-tRNA-synt-asso_dom_sf"/>
</dbReference>
<dbReference type="PANTHER" id="PTHR30411">
    <property type="entry name" value="CYTOPLASMIC PROTEIN"/>
    <property type="match status" value="1"/>
</dbReference>
<evidence type="ECO:0000256" key="2">
    <source>
        <dbReference type="ARBA" id="ARBA00022917"/>
    </source>
</evidence>
<dbReference type="SUPFAM" id="SSF55826">
    <property type="entry name" value="YbaK/ProRS associated domain"/>
    <property type="match status" value="1"/>
</dbReference>
<protein>
    <recommendedName>
        <fullName evidence="4">Cys-tRNA(Pro)/Cys-tRNA(Cys) deacylase</fullName>
        <ecNumber evidence="4">4.2.-.-</ecNumber>
    </recommendedName>
</protein>
<dbReference type="Proteomes" id="UP000831151">
    <property type="component" value="Chromosome"/>
</dbReference>
<dbReference type="InterPro" id="IPR007214">
    <property type="entry name" value="YbaK/aa-tRNA-synth-assoc-dom"/>
</dbReference>
<evidence type="ECO:0000313" key="6">
    <source>
        <dbReference type="EMBL" id="UQK59122.1"/>
    </source>
</evidence>
<feature type="domain" description="YbaK/aminoacyl-tRNA synthetase-associated" evidence="5">
    <location>
        <begin position="32"/>
        <end position="145"/>
    </location>
</feature>
<dbReference type="AlphaFoldDB" id="A0A9E7IUQ8"/>
<dbReference type="CDD" id="cd00002">
    <property type="entry name" value="YbaK_deacylase"/>
    <property type="match status" value="1"/>
</dbReference>
<dbReference type="NCBIfam" id="TIGR00011">
    <property type="entry name" value="YbaK_EbsC"/>
    <property type="match status" value="1"/>
</dbReference>
<dbReference type="Pfam" id="PF04073">
    <property type="entry name" value="tRNA_edit"/>
    <property type="match status" value="1"/>
</dbReference>
<dbReference type="EMBL" id="CP096649">
    <property type="protein sequence ID" value="UQK59122.1"/>
    <property type="molecule type" value="Genomic_DNA"/>
</dbReference>
<reference evidence="6" key="1">
    <citation type="submission" date="2022-04" db="EMBL/GenBank/DDBJ databases">
        <title>Complete genome sequences of Ezakiella coagulans and Fenollaria massiliensis.</title>
        <authorList>
            <person name="France M.T."/>
            <person name="Clifford J."/>
            <person name="Narina S."/>
            <person name="Rutt L."/>
            <person name="Ravel J."/>
        </authorList>
    </citation>
    <scope>NUCLEOTIDE SEQUENCE</scope>
    <source>
        <strain evidence="6">C0061C2</strain>
    </source>
</reference>
<proteinExistence type="inferred from homology"/>
<evidence type="ECO:0000256" key="3">
    <source>
        <dbReference type="ARBA" id="ARBA00023239"/>
    </source>
</evidence>
<keyword evidence="2 4" id="KW-0648">Protein biosynthesis</keyword>
<dbReference type="PIRSF" id="PIRSF006181">
    <property type="entry name" value="EbsC_YbaK"/>
    <property type="match status" value="1"/>
</dbReference>
<dbReference type="KEGG" id="fms:M1R53_00180"/>
<dbReference type="GO" id="GO:0016829">
    <property type="term" value="F:lyase activity"/>
    <property type="evidence" value="ECO:0007669"/>
    <property type="project" value="UniProtKB-KW"/>
</dbReference>
<sequence length="160" mass="17383">MKKTNAMRLLDAAGVKYEEFEYDASLGISGVDVAHTLNEDERMVFKTLVTETNKGEHFVFIVPVAMELDLKKAAKAAGAKKMDMLKQKDLLPLTGYVHGGCSPIGMKTKLGTFIDASAMDKEYIYVSGGKIGLQIKISPEDLIKLTDGAAIDIVKTAVLQ</sequence>
<dbReference type="GO" id="GO:0006412">
    <property type="term" value="P:translation"/>
    <property type="evidence" value="ECO:0007669"/>
    <property type="project" value="UniProtKB-KW"/>
</dbReference>